<proteinExistence type="predicted"/>
<reference evidence="1 2" key="1">
    <citation type="submission" date="2014-07" db="EMBL/GenBank/DDBJ databases">
        <title>Genome Sequencing of Dermacoccus nishinomiyaensis.</title>
        <authorList>
            <person name="Hong K.W."/>
            <person name="Chan K.G."/>
        </authorList>
    </citation>
    <scope>NUCLEOTIDE SEQUENCE [LARGE SCALE GENOMIC DNA]</scope>
    <source>
        <strain evidence="1 2">M25</strain>
    </source>
</reference>
<dbReference type="AlphaFoldDB" id="A0A075JDF6"/>
<sequence>MDIITTMTTSAASLRASLRPSDQAFLLDPSGETSAQAVIGSGLHAAGINGSEARHIFREVGVPFSAERRPHTPRFFPLSCRAQVV</sequence>
<name>A0A075JDF6_9MICO</name>
<dbReference type="KEGG" id="dni:HX89_04530"/>
<dbReference type="HOGENOM" id="CLU_2507186_0_0_11"/>
<dbReference type="RefSeq" id="WP_038567296.1">
    <property type="nucleotide sequence ID" value="NZ_CP008889.1"/>
</dbReference>
<gene>
    <name evidence="1" type="ORF">HX89_04530</name>
</gene>
<keyword evidence="2" id="KW-1185">Reference proteome</keyword>
<accession>A0A075JDF6</accession>
<evidence type="ECO:0000313" key="1">
    <source>
        <dbReference type="EMBL" id="AIF40336.1"/>
    </source>
</evidence>
<protein>
    <submittedName>
        <fullName evidence="1">Uncharacterized protein</fullName>
    </submittedName>
</protein>
<organism evidence="1 2">
    <name type="scientific">Dermacoccus nishinomiyaensis</name>
    <dbReference type="NCBI Taxonomy" id="1274"/>
    <lineage>
        <taxon>Bacteria</taxon>
        <taxon>Bacillati</taxon>
        <taxon>Actinomycetota</taxon>
        <taxon>Actinomycetes</taxon>
        <taxon>Micrococcales</taxon>
        <taxon>Dermacoccaceae</taxon>
        <taxon>Dermacoccus</taxon>
    </lineage>
</organism>
<dbReference type="EMBL" id="CP008889">
    <property type="protein sequence ID" value="AIF40336.1"/>
    <property type="molecule type" value="Genomic_DNA"/>
</dbReference>
<dbReference type="GeneID" id="41840459"/>
<dbReference type="Proteomes" id="UP000027986">
    <property type="component" value="Chromosome"/>
</dbReference>
<evidence type="ECO:0000313" key="2">
    <source>
        <dbReference type="Proteomes" id="UP000027986"/>
    </source>
</evidence>